<organism evidence="2 3">
    <name type="scientific">Methylobacterium platani</name>
    <dbReference type="NCBI Taxonomy" id="427683"/>
    <lineage>
        <taxon>Bacteria</taxon>
        <taxon>Pseudomonadati</taxon>
        <taxon>Pseudomonadota</taxon>
        <taxon>Alphaproteobacteria</taxon>
        <taxon>Hyphomicrobiales</taxon>
        <taxon>Methylobacteriaceae</taxon>
        <taxon>Methylobacterium</taxon>
    </lineage>
</organism>
<evidence type="ECO:0000313" key="3">
    <source>
        <dbReference type="Proteomes" id="UP000078316"/>
    </source>
</evidence>
<sequence length="249" mass="27241">MRAVPIALVVFCLNAALAIHAARTGRFSPWGWIIILLPPIGGLAYLVVEVLPNLLGSPRARSAGRGIARQLDPSRTCRMLRERVADADTVANRAALAEECAALGRWQEAWDQYDEIVRRPNGGEPVFHLGLAEAALELGRPAEALAGLEALRVREGDYHGPRGAMLHARVLAALGRTDEACDAFETIALHDHGYEAGARRAAVLVQAGRAEEGRRTAREILDRLRRAPAHVRKLQGEWGRLAEEVLRRT</sequence>
<gene>
    <name evidence="2" type="ORF">A5481_19520</name>
</gene>
<evidence type="ECO:0008006" key="4">
    <source>
        <dbReference type="Google" id="ProtNLM"/>
    </source>
</evidence>
<evidence type="ECO:0000256" key="1">
    <source>
        <dbReference type="SAM" id="Phobius"/>
    </source>
</evidence>
<dbReference type="PIRSF" id="PIRSF030959">
    <property type="entry name" value="UCP030959"/>
    <property type="match status" value="1"/>
</dbReference>
<feature type="transmembrane region" description="Helical" evidence="1">
    <location>
        <begin position="31"/>
        <end position="55"/>
    </location>
</feature>
<protein>
    <recommendedName>
        <fullName evidence="4">Tetratrico peptide repeat group 5 domain-containing protein</fullName>
    </recommendedName>
</protein>
<dbReference type="AlphaFoldDB" id="A0A179S9K9"/>
<dbReference type="Proteomes" id="UP000078316">
    <property type="component" value="Unassembled WGS sequence"/>
</dbReference>
<dbReference type="EMBL" id="LWHQ01000038">
    <property type="protein sequence ID" value="OAS22581.1"/>
    <property type="molecule type" value="Genomic_DNA"/>
</dbReference>
<dbReference type="InterPro" id="IPR014562">
    <property type="entry name" value="UCP030959_TPR_rpt-cont"/>
</dbReference>
<keyword evidence="1" id="KW-1133">Transmembrane helix</keyword>
<proteinExistence type="predicted"/>
<comment type="caution">
    <text evidence="2">The sequence shown here is derived from an EMBL/GenBank/DDBJ whole genome shotgun (WGS) entry which is preliminary data.</text>
</comment>
<dbReference type="SUPFAM" id="SSF48452">
    <property type="entry name" value="TPR-like"/>
    <property type="match status" value="1"/>
</dbReference>
<reference evidence="2 3" key="1">
    <citation type="submission" date="2016-04" db="EMBL/GenBank/DDBJ databases">
        <authorList>
            <person name="Evans L.H."/>
            <person name="Alamgir A."/>
            <person name="Owens N."/>
            <person name="Weber N.D."/>
            <person name="Virtaneva K."/>
            <person name="Barbian K."/>
            <person name="Babar A."/>
            <person name="Rosenke K."/>
        </authorList>
    </citation>
    <scope>NUCLEOTIDE SEQUENCE [LARGE SCALE GENOMIC DNA]</scope>
    <source>
        <strain evidence="2 3">PMB02</strain>
    </source>
</reference>
<keyword evidence="1" id="KW-0812">Transmembrane</keyword>
<keyword evidence="1" id="KW-0472">Membrane</keyword>
<dbReference type="InterPro" id="IPR011990">
    <property type="entry name" value="TPR-like_helical_dom_sf"/>
</dbReference>
<accession>A0A179S9K9</accession>
<name>A0A179S9K9_9HYPH</name>
<evidence type="ECO:0000313" key="2">
    <source>
        <dbReference type="EMBL" id="OAS22581.1"/>
    </source>
</evidence>
<dbReference type="Gene3D" id="1.25.40.10">
    <property type="entry name" value="Tetratricopeptide repeat domain"/>
    <property type="match status" value="1"/>
</dbReference>